<evidence type="ECO:0000313" key="3">
    <source>
        <dbReference type="Proteomes" id="UP000828390"/>
    </source>
</evidence>
<reference evidence="2" key="2">
    <citation type="submission" date="2020-11" db="EMBL/GenBank/DDBJ databases">
        <authorList>
            <person name="McCartney M.A."/>
            <person name="Auch B."/>
            <person name="Kono T."/>
            <person name="Mallez S."/>
            <person name="Becker A."/>
            <person name="Gohl D.M."/>
            <person name="Silverstein K.A.T."/>
            <person name="Koren S."/>
            <person name="Bechman K.B."/>
            <person name="Herman A."/>
            <person name="Abrahante J.E."/>
            <person name="Garbe J."/>
        </authorList>
    </citation>
    <scope>NUCLEOTIDE SEQUENCE</scope>
    <source>
        <strain evidence="2">Duluth1</strain>
        <tissue evidence="2">Whole animal</tissue>
    </source>
</reference>
<evidence type="ECO:0000256" key="1">
    <source>
        <dbReference type="SAM" id="Phobius"/>
    </source>
</evidence>
<reference evidence="2" key="1">
    <citation type="journal article" date="2019" name="bioRxiv">
        <title>The Genome of the Zebra Mussel, Dreissena polymorpha: A Resource for Invasive Species Research.</title>
        <authorList>
            <person name="McCartney M.A."/>
            <person name="Auch B."/>
            <person name="Kono T."/>
            <person name="Mallez S."/>
            <person name="Zhang Y."/>
            <person name="Obille A."/>
            <person name="Becker A."/>
            <person name="Abrahante J.E."/>
            <person name="Garbe J."/>
            <person name="Badalamenti J.P."/>
            <person name="Herman A."/>
            <person name="Mangelson H."/>
            <person name="Liachko I."/>
            <person name="Sullivan S."/>
            <person name="Sone E.D."/>
            <person name="Koren S."/>
            <person name="Silverstein K.A.T."/>
            <person name="Beckman K.B."/>
            <person name="Gohl D.M."/>
        </authorList>
    </citation>
    <scope>NUCLEOTIDE SEQUENCE</scope>
    <source>
        <strain evidence="2">Duluth1</strain>
        <tissue evidence="2">Whole animal</tissue>
    </source>
</reference>
<keyword evidence="1" id="KW-0812">Transmembrane</keyword>
<organism evidence="2 3">
    <name type="scientific">Dreissena polymorpha</name>
    <name type="common">Zebra mussel</name>
    <name type="synonym">Mytilus polymorpha</name>
    <dbReference type="NCBI Taxonomy" id="45954"/>
    <lineage>
        <taxon>Eukaryota</taxon>
        <taxon>Metazoa</taxon>
        <taxon>Spiralia</taxon>
        <taxon>Lophotrochozoa</taxon>
        <taxon>Mollusca</taxon>
        <taxon>Bivalvia</taxon>
        <taxon>Autobranchia</taxon>
        <taxon>Heteroconchia</taxon>
        <taxon>Euheterodonta</taxon>
        <taxon>Imparidentia</taxon>
        <taxon>Neoheterodontei</taxon>
        <taxon>Myida</taxon>
        <taxon>Dreissenoidea</taxon>
        <taxon>Dreissenidae</taxon>
        <taxon>Dreissena</taxon>
    </lineage>
</organism>
<accession>A0A9D3YC88</accession>
<name>A0A9D3YC88_DREPO</name>
<keyword evidence="3" id="KW-1185">Reference proteome</keyword>
<dbReference type="Proteomes" id="UP000828390">
    <property type="component" value="Unassembled WGS sequence"/>
</dbReference>
<comment type="caution">
    <text evidence="2">The sequence shown here is derived from an EMBL/GenBank/DDBJ whole genome shotgun (WGS) entry which is preliminary data.</text>
</comment>
<proteinExistence type="predicted"/>
<keyword evidence="1" id="KW-0472">Membrane</keyword>
<feature type="transmembrane region" description="Helical" evidence="1">
    <location>
        <begin position="47"/>
        <end position="70"/>
    </location>
</feature>
<protein>
    <submittedName>
        <fullName evidence="2">Uncharacterized protein</fullName>
    </submittedName>
</protein>
<dbReference type="EMBL" id="JAIWYP010000016">
    <property type="protein sequence ID" value="KAH3697197.1"/>
    <property type="molecule type" value="Genomic_DNA"/>
</dbReference>
<keyword evidence="1" id="KW-1133">Transmembrane helix</keyword>
<sequence>MPVASRQSAGLLMYRSYTGNLPAFTVAPPGRCRSSAVALPGSVYARWSYGAVPFVAGAVPVVAGAAPVVAGPSR</sequence>
<evidence type="ECO:0000313" key="2">
    <source>
        <dbReference type="EMBL" id="KAH3697197.1"/>
    </source>
</evidence>
<gene>
    <name evidence="2" type="ORF">DPMN_084686</name>
</gene>
<dbReference type="AlphaFoldDB" id="A0A9D3YC88"/>